<dbReference type="GO" id="GO:0005634">
    <property type="term" value="C:nucleus"/>
    <property type="evidence" value="ECO:0007669"/>
    <property type="project" value="TreeGrafter"/>
</dbReference>
<evidence type="ECO:0000259" key="7">
    <source>
        <dbReference type="PROSITE" id="PS50014"/>
    </source>
</evidence>
<feature type="region of interest" description="Disordered" evidence="6">
    <location>
        <begin position="33"/>
        <end position="200"/>
    </location>
</feature>
<dbReference type="Gene3D" id="1.10.8.60">
    <property type="match status" value="1"/>
</dbReference>
<dbReference type="Gene3D" id="3.40.50.300">
    <property type="entry name" value="P-loop containing nucleotide triphosphate hydrolases"/>
    <property type="match status" value="1"/>
</dbReference>
<dbReference type="PROSITE" id="PS00674">
    <property type="entry name" value="AAA"/>
    <property type="match status" value="1"/>
</dbReference>
<dbReference type="Pfam" id="PF00439">
    <property type="entry name" value="Bromodomain"/>
    <property type="match status" value="1"/>
</dbReference>
<dbReference type="GO" id="GO:0042393">
    <property type="term" value="F:histone binding"/>
    <property type="evidence" value="ECO:0007669"/>
    <property type="project" value="TreeGrafter"/>
</dbReference>
<name>A0A914H4P0_GLORO</name>
<feature type="compositionally biased region" description="Basic and acidic residues" evidence="6">
    <location>
        <begin position="269"/>
        <end position="281"/>
    </location>
</feature>
<dbReference type="PROSITE" id="PS00633">
    <property type="entry name" value="BROMODOMAIN_1"/>
    <property type="match status" value="1"/>
</dbReference>
<protein>
    <submittedName>
        <fullName evidence="9">Bromo domain-containing protein</fullName>
    </submittedName>
</protein>
<dbReference type="InterPro" id="IPR003593">
    <property type="entry name" value="AAA+_ATPase"/>
</dbReference>
<feature type="region of interest" description="Disordered" evidence="6">
    <location>
        <begin position="242"/>
        <end position="281"/>
    </location>
</feature>
<dbReference type="SUPFAM" id="SSF47370">
    <property type="entry name" value="Bromodomain"/>
    <property type="match status" value="1"/>
</dbReference>
<evidence type="ECO:0000256" key="2">
    <source>
        <dbReference type="ARBA" id="ARBA00022741"/>
    </source>
</evidence>
<evidence type="ECO:0000256" key="4">
    <source>
        <dbReference type="ARBA" id="ARBA00023117"/>
    </source>
</evidence>
<feature type="compositionally biased region" description="Basic and acidic residues" evidence="6">
    <location>
        <begin position="72"/>
        <end position="91"/>
    </location>
</feature>
<keyword evidence="8" id="KW-1185">Reference proteome</keyword>
<accession>A0A914H4P0</accession>
<dbReference type="WBParaSite" id="Gr19_v10_g13212.t1">
    <property type="protein sequence ID" value="Gr19_v10_g13212.t1"/>
    <property type="gene ID" value="Gr19_v10_g13212"/>
</dbReference>
<dbReference type="SMART" id="SM00297">
    <property type="entry name" value="BROMO"/>
    <property type="match status" value="1"/>
</dbReference>
<dbReference type="PANTHER" id="PTHR23069">
    <property type="entry name" value="AAA DOMAIN-CONTAINING"/>
    <property type="match status" value="1"/>
</dbReference>
<evidence type="ECO:0000256" key="1">
    <source>
        <dbReference type="ARBA" id="ARBA00006914"/>
    </source>
</evidence>
<keyword evidence="3" id="KW-0067">ATP-binding</keyword>
<evidence type="ECO:0000256" key="3">
    <source>
        <dbReference type="ARBA" id="ARBA00022840"/>
    </source>
</evidence>
<dbReference type="InterPro" id="IPR045199">
    <property type="entry name" value="ATAD2-like"/>
</dbReference>
<feature type="domain" description="Bromo" evidence="7">
    <location>
        <begin position="877"/>
        <end position="939"/>
    </location>
</feature>
<evidence type="ECO:0000256" key="5">
    <source>
        <dbReference type="PROSITE-ProRule" id="PRU00035"/>
    </source>
</evidence>
<dbReference type="InterPro" id="IPR027417">
    <property type="entry name" value="P-loop_NTPase"/>
</dbReference>
<dbReference type="Pfam" id="PF17862">
    <property type="entry name" value="AAA_lid_3"/>
    <property type="match status" value="1"/>
</dbReference>
<dbReference type="InterPro" id="IPR018359">
    <property type="entry name" value="Bromodomain_CS"/>
</dbReference>
<dbReference type="GO" id="GO:0006334">
    <property type="term" value="P:nucleosome assembly"/>
    <property type="evidence" value="ECO:0007669"/>
    <property type="project" value="TreeGrafter"/>
</dbReference>
<dbReference type="PRINTS" id="PR00503">
    <property type="entry name" value="BROMODOMAIN"/>
</dbReference>
<evidence type="ECO:0000313" key="9">
    <source>
        <dbReference type="WBParaSite" id="Gr19_v10_g13212.t1"/>
    </source>
</evidence>
<dbReference type="InterPro" id="IPR001487">
    <property type="entry name" value="Bromodomain"/>
</dbReference>
<feature type="compositionally biased region" description="Acidic residues" evidence="6">
    <location>
        <begin position="158"/>
        <end position="173"/>
    </location>
</feature>
<feature type="compositionally biased region" description="Basic and acidic residues" evidence="6">
    <location>
        <begin position="112"/>
        <end position="155"/>
    </location>
</feature>
<feature type="compositionally biased region" description="Basic residues" evidence="6">
    <location>
        <begin position="244"/>
        <end position="254"/>
    </location>
</feature>
<dbReference type="Pfam" id="PF00004">
    <property type="entry name" value="AAA"/>
    <property type="match status" value="1"/>
</dbReference>
<feature type="compositionally biased region" description="Basic and acidic residues" evidence="6">
    <location>
        <begin position="987"/>
        <end position="1004"/>
    </location>
</feature>
<reference evidence="9" key="1">
    <citation type="submission" date="2022-11" db="UniProtKB">
        <authorList>
            <consortium name="WormBaseParasite"/>
        </authorList>
    </citation>
    <scope>IDENTIFICATION</scope>
</reference>
<dbReference type="GO" id="GO:0016887">
    <property type="term" value="F:ATP hydrolysis activity"/>
    <property type="evidence" value="ECO:0007669"/>
    <property type="project" value="InterPro"/>
</dbReference>
<dbReference type="InterPro" id="IPR041569">
    <property type="entry name" value="AAA_lid_3"/>
</dbReference>
<sequence>MGRKRARASIEEDNTPVPAGNVTYEIIDERPKRKAGSYNRNHKELSDTLRHNDERHWNREEMKSNNTYALRSCDKLARKESPMKLRIESPTRRSRRTESLTPEECFRSLSQDSRKGNIHEREGKGKETNEKNNENALGDGKKEEQQPRPDGEKGSEQSSEEAEVVEEEEEDSEELNHARYSLRRNRSQFSKTTQHRRPIRSCRLGTRSIHFVSGVRRKYKKNFDATVIQRLPSNPVLDGQKLTKYTKLRHRRRLDRCTSSSSSSSSSSTDEHSMRKDLENEAKFERRTLKSLLKGRQELMPINLSEKDIQMNMAQIAREKVRQTNSKSSCADIDPMQIELGNGFEQVGGLAQHIQSLKEIVLFPMLYPHLYERFNIQPPKGVLFYGAPGTGKTLVARALAQECGKSGAGKIAFFMRKGADCLSKWVGESERQLRLLFDQAFRMRPSIIFFDEIDGLAPVRSSRQDQIHSSIVSTLLALMDGLDSRGEVIVIGATNRLDSIDPALRRPGRFDRELSFDLPDANARRFILEIHTKQWGESRPDQALLHWLAEHTSGYCGADIKALCTESVLVAVRERFPHMYISSEKLDIVKRTHCFLGSSIHSQMPGHCCRIAFIDPLVEKLFSERIPSGYLNKQNLENLYETELERVVMALKVRPRVPNARILLHGQGRLGQTTHFLPVLVNRLDHLSVFSLSTETIFAGPGTPEEHISQMIGKALRTADQQGSAQALVLLPDLDLLETILPIGTWKLLVSSLGAFSGFLSVLLLGSVQQHYENCSEDIKRLFPSPNSLVEIFRPNRSAIKTYFDAILADARKQPTQFNPQSYPTPPKAKIEAVVRKFTTAECKEFATNLQQMLRQFRIFLRDLLRHLIREQRFKHFHLPVDKKDAEDYYEIIKQPMCLSQMMFNIDVGRYPSKNAFMEDIQLIRNNAIEYNPDTDMDSKQIRHAANALVDMAEALFSMEMDDDFPNKIEEARKLVEESMEVEAVSGEERGGREGEEVRGRDMPTMEEGTNGSGQSKQNERDWGKSAEQSPPPIFVLDMEGLRSVVLKATDKARICSWGVPQIECLGAELCQIVDQYSGEWDRSELSGKMTMCIDNCQL</sequence>
<dbReference type="SUPFAM" id="SSF52540">
    <property type="entry name" value="P-loop containing nucleoside triphosphate hydrolases"/>
    <property type="match status" value="1"/>
</dbReference>
<feature type="compositionally biased region" description="Polar residues" evidence="6">
    <location>
        <begin position="1008"/>
        <end position="1017"/>
    </location>
</feature>
<evidence type="ECO:0000313" key="8">
    <source>
        <dbReference type="Proteomes" id="UP000887572"/>
    </source>
</evidence>
<dbReference type="AlphaFoldDB" id="A0A914H4P0"/>
<dbReference type="PANTHER" id="PTHR23069:SF0">
    <property type="entry name" value="TAT-BINDING HOMOLOG 7"/>
    <property type="match status" value="1"/>
</dbReference>
<dbReference type="InterPro" id="IPR036427">
    <property type="entry name" value="Bromodomain-like_sf"/>
</dbReference>
<keyword evidence="2" id="KW-0547">Nucleotide-binding</keyword>
<dbReference type="Proteomes" id="UP000887572">
    <property type="component" value="Unplaced"/>
</dbReference>
<dbReference type="GO" id="GO:0006337">
    <property type="term" value="P:nucleosome disassembly"/>
    <property type="evidence" value="ECO:0007669"/>
    <property type="project" value="TreeGrafter"/>
</dbReference>
<dbReference type="FunFam" id="3.40.50.300:FF:000061">
    <property type="entry name" value="ATPase family, AAA domain-containing 2"/>
    <property type="match status" value="1"/>
</dbReference>
<dbReference type="GO" id="GO:0045815">
    <property type="term" value="P:transcription initiation-coupled chromatin remodeling"/>
    <property type="evidence" value="ECO:0007669"/>
    <property type="project" value="TreeGrafter"/>
</dbReference>
<organism evidence="8 9">
    <name type="scientific">Globodera rostochiensis</name>
    <name type="common">Golden nematode worm</name>
    <name type="synonym">Heterodera rostochiensis</name>
    <dbReference type="NCBI Taxonomy" id="31243"/>
    <lineage>
        <taxon>Eukaryota</taxon>
        <taxon>Metazoa</taxon>
        <taxon>Ecdysozoa</taxon>
        <taxon>Nematoda</taxon>
        <taxon>Chromadorea</taxon>
        <taxon>Rhabditida</taxon>
        <taxon>Tylenchina</taxon>
        <taxon>Tylenchomorpha</taxon>
        <taxon>Tylenchoidea</taxon>
        <taxon>Heteroderidae</taxon>
        <taxon>Heteroderinae</taxon>
        <taxon>Globodera</taxon>
    </lineage>
</organism>
<proteinExistence type="inferred from homology"/>
<comment type="similarity">
    <text evidence="1">Belongs to the AAA ATPase family.</text>
</comment>
<keyword evidence="4 5" id="KW-0103">Bromodomain</keyword>
<dbReference type="InterPro" id="IPR003960">
    <property type="entry name" value="ATPase_AAA_CS"/>
</dbReference>
<feature type="region of interest" description="Disordered" evidence="6">
    <location>
        <begin position="981"/>
        <end position="1032"/>
    </location>
</feature>
<feature type="compositionally biased region" description="Basic and acidic residues" evidence="6">
    <location>
        <begin position="41"/>
        <end position="63"/>
    </location>
</feature>
<evidence type="ECO:0000256" key="6">
    <source>
        <dbReference type="SAM" id="MobiDB-lite"/>
    </source>
</evidence>
<dbReference type="GO" id="GO:0003682">
    <property type="term" value="F:chromatin binding"/>
    <property type="evidence" value="ECO:0007669"/>
    <property type="project" value="TreeGrafter"/>
</dbReference>
<dbReference type="SMART" id="SM00382">
    <property type="entry name" value="AAA"/>
    <property type="match status" value="1"/>
</dbReference>
<dbReference type="GO" id="GO:0005524">
    <property type="term" value="F:ATP binding"/>
    <property type="evidence" value="ECO:0007669"/>
    <property type="project" value="UniProtKB-KW"/>
</dbReference>
<dbReference type="InterPro" id="IPR003959">
    <property type="entry name" value="ATPase_AAA_core"/>
</dbReference>
<feature type="compositionally biased region" description="Low complexity" evidence="6">
    <location>
        <begin position="259"/>
        <end position="268"/>
    </location>
</feature>
<dbReference type="Gene3D" id="1.20.920.10">
    <property type="entry name" value="Bromodomain-like"/>
    <property type="match status" value="1"/>
</dbReference>
<dbReference type="PROSITE" id="PS50014">
    <property type="entry name" value="BROMODOMAIN_2"/>
    <property type="match status" value="1"/>
</dbReference>